<reference evidence="3" key="1">
    <citation type="submission" date="2016-11" db="UniProtKB">
        <authorList>
            <consortium name="WormBaseParasite"/>
        </authorList>
    </citation>
    <scope>IDENTIFICATION</scope>
</reference>
<feature type="region of interest" description="Disordered" evidence="1">
    <location>
        <begin position="1"/>
        <end position="28"/>
    </location>
</feature>
<accession>A0A1I8GDZ1</accession>
<feature type="region of interest" description="Disordered" evidence="1">
    <location>
        <begin position="53"/>
        <end position="73"/>
    </location>
</feature>
<dbReference type="Proteomes" id="UP000095280">
    <property type="component" value="Unplaced"/>
</dbReference>
<evidence type="ECO:0000313" key="2">
    <source>
        <dbReference type="Proteomes" id="UP000095280"/>
    </source>
</evidence>
<dbReference type="AlphaFoldDB" id="A0A1I8GDZ1"/>
<proteinExistence type="predicted"/>
<protein>
    <submittedName>
        <fullName evidence="3">RUN domain-containing protein</fullName>
    </submittedName>
</protein>
<dbReference type="WBParaSite" id="maker-uti_cns_0001690-snap-gene-0.2-mRNA-1">
    <property type="protein sequence ID" value="maker-uti_cns_0001690-snap-gene-0.2-mRNA-1"/>
    <property type="gene ID" value="maker-uti_cns_0001690-snap-gene-0.2"/>
</dbReference>
<evidence type="ECO:0000256" key="1">
    <source>
        <dbReference type="SAM" id="MobiDB-lite"/>
    </source>
</evidence>
<organism evidence="2 3">
    <name type="scientific">Macrostomum lignano</name>
    <dbReference type="NCBI Taxonomy" id="282301"/>
    <lineage>
        <taxon>Eukaryota</taxon>
        <taxon>Metazoa</taxon>
        <taxon>Spiralia</taxon>
        <taxon>Lophotrochozoa</taxon>
        <taxon>Platyhelminthes</taxon>
        <taxon>Rhabditophora</taxon>
        <taxon>Macrostomorpha</taxon>
        <taxon>Macrostomida</taxon>
        <taxon>Macrostomidae</taxon>
        <taxon>Macrostomum</taxon>
    </lineage>
</organism>
<evidence type="ECO:0000313" key="3">
    <source>
        <dbReference type="WBParaSite" id="maker-uti_cns_0001690-snap-gene-0.2-mRNA-1"/>
    </source>
</evidence>
<name>A0A1I8GDZ1_9PLAT</name>
<keyword evidence="2" id="KW-1185">Reference proteome</keyword>
<sequence>LDGQTEVPFVQRQDDMDETNCSRSSGHVGGSSFSLLDYMDYWFSLVHMQQQQQQQQQQPLEADRQTEPPASPPIFLVGTHRNELGGTAVEIEATVARIFLRIKEVLQYKPYFANIVDSFYALDLAEAGSGPSEEQMASFRRHCESVIRFQPYMGEVVCRSSGSNWNSRLPQLVRKKNNIISLDRVTPKISEAYQRLIGSAILNECLLDRYWARHSHQKPLLIGLMEKFDLLALRVENSADSAMRGTTERSFYVPSLLRHRSTLNSPNCSSSVVFYMRFHHFLPGMLKIHCFYASRAG</sequence>